<organism evidence="2 3">
    <name type="scientific">Streptomyces melanosporofaciens</name>
    <dbReference type="NCBI Taxonomy" id="67327"/>
    <lineage>
        <taxon>Bacteria</taxon>
        <taxon>Bacillati</taxon>
        <taxon>Actinomycetota</taxon>
        <taxon>Actinomycetes</taxon>
        <taxon>Kitasatosporales</taxon>
        <taxon>Streptomycetaceae</taxon>
        <taxon>Streptomyces</taxon>
        <taxon>Streptomyces violaceusniger group</taxon>
    </lineage>
</organism>
<evidence type="ECO:0000256" key="1">
    <source>
        <dbReference type="SAM" id="MobiDB-lite"/>
    </source>
</evidence>
<reference evidence="3" key="1">
    <citation type="submission" date="2016-10" db="EMBL/GenBank/DDBJ databases">
        <authorList>
            <person name="Varghese N."/>
            <person name="Submissions S."/>
        </authorList>
    </citation>
    <scope>NUCLEOTIDE SEQUENCE [LARGE SCALE GENOMIC DNA]</scope>
    <source>
        <strain evidence="3">DSM 40318</strain>
    </source>
</reference>
<dbReference type="Proteomes" id="UP000198609">
    <property type="component" value="Unassembled WGS sequence"/>
</dbReference>
<evidence type="ECO:0000313" key="2">
    <source>
        <dbReference type="EMBL" id="SEC60286.1"/>
    </source>
</evidence>
<dbReference type="AlphaFoldDB" id="A0A1H4TUW5"/>
<protein>
    <submittedName>
        <fullName evidence="2">Uncharacterized protein</fullName>
    </submittedName>
</protein>
<gene>
    <name evidence="2" type="ORF">SAMN04490356_4779</name>
</gene>
<proteinExistence type="predicted"/>
<feature type="region of interest" description="Disordered" evidence="1">
    <location>
        <begin position="1"/>
        <end position="29"/>
    </location>
</feature>
<evidence type="ECO:0000313" key="3">
    <source>
        <dbReference type="Proteomes" id="UP000198609"/>
    </source>
</evidence>
<dbReference type="EMBL" id="FNST01000002">
    <property type="protein sequence ID" value="SEC60286.1"/>
    <property type="molecule type" value="Genomic_DNA"/>
</dbReference>
<feature type="compositionally biased region" description="Basic and acidic residues" evidence="1">
    <location>
        <begin position="20"/>
        <end position="29"/>
    </location>
</feature>
<accession>A0A1H4TUW5</accession>
<sequence>MWAVRDRLESGGGGMPHSNEYLESKAEREEETRQLVIWARTELDKVPH</sequence>
<keyword evidence="3" id="KW-1185">Reference proteome</keyword>
<name>A0A1H4TUW5_STRMJ</name>